<dbReference type="Proteomes" id="UP000254571">
    <property type="component" value="Unassembled WGS sequence"/>
</dbReference>
<evidence type="ECO:0000313" key="1">
    <source>
        <dbReference type="EMBL" id="STW08260.1"/>
    </source>
</evidence>
<dbReference type="EMBL" id="UGMX01000002">
    <property type="protein sequence ID" value="STW08260.1"/>
    <property type="molecule type" value="Genomic_DNA"/>
</dbReference>
<sequence length="47" mass="4974">MTSFTGVSRSGVANVERDLPLVADKVAAFAHPVHQIVNGISLRQQVG</sequence>
<evidence type="ECO:0000313" key="2">
    <source>
        <dbReference type="Proteomes" id="UP000254571"/>
    </source>
</evidence>
<name>A0A7H4P745_9ENTR</name>
<dbReference type="AlphaFoldDB" id="A0A7H4P745"/>
<reference evidence="1 2" key="1">
    <citation type="submission" date="2018-06" db="EMBL/GenBank/DDBJ databases">
        <authorList>
            <consortium name="Pathogen Informatics"/>
            <person name="Doyle S."/>
        </authorList>
    </citation>
    <scope>NUCLEOTIDE SEQUENCE [LARGE SCALE GENOMIC DNA]</scope>
    <source>
        <strain evidence="1 2">NCTC9149</strain>
    </source>
</reference>
<protein>
    <submittedName>
        <fullName evidence="1">Uncharacterized protein</fullName>
    </submittedName>
</protein>
<gene>
    <name evidence="1" type="ORF">NCTC9149_04708</name>
</gene>
<proteinExistence type="predicted"/>
<comment type="caution">
    <text evidence="1">The sequence shown here is derived from an EMBL/GenBank/DDBJ whole genome shotgun (WGS) entry which is preliminary data.</text>
</comment>
<accession>A0A7H4P745</accession>
<organism evidence="1 2">
    <name type="scientific">Klebsiella grimontii</name>
    <dbReference type="NCBI Taxonomy" id="2058152"/>
    <lineage>
        <taxon>Bacteria</taxon>
        <taxon>Pseudomonadati</taxon>
        <taxon>Pseudomonadota</taxon>
        <taxon>Gammaproteobacteria</taxon>
        <taxon>Enterobacterales</taxon>
        <taxon>Enterobacteriaceae</taxon>
        <taxon>Klebsiella/Raoultella group</taxon>
        <taxon>Klebsiella</taxon>
    </lineage>
</organism>